<evidence type="ECO:0000313" key="8">
    <source>
        <dbReference type="EMBL" id="EIE23613.1"/>
    </source>
</evidence>
<dbReference type="Gene3D" id="2.130.10.10">
    <property type="entry name" value="YVTN repeat-like/Quinoprotein amine dehydrogenase"/>
    <property type="match status" value="2"/>
</dbReference>
<dbReference type="InterPro" id="IPR018983">
    <property type="entry name" value="U3_snoRNA-assocProt_15_C"/>
</dbReference>
<dbReference type="GO" id="GO:0005730">
    <property type="term" value="C:nucleolus"/>
    <property type="evidence" value="ECO:0007669"/>
    <property type="project" value="UniProtKB-SubCell"/>
</dbReference>
<dbReference type="AlphaFoldDB" id="I0YYZ4"/>
<dbReference type="eggNOG" id="KOG0310">
    <property type="taxonomic scope" value="Eukaryota"/>
</dbReference>
<keyword evidence="2" id="KW-0698">rRNA processing</keyword>
<dbReference type="RefSeq" id="XP_005648157.1">
    <property type="nucleotide sequence ID" value="XM_005648100.1"/>
</dbReference>
<dbReference type="InterPro" id="IPR036322">
    <property type="entry name" value="WD40_repeat_dom_sf"/>
</dbReference>
<keyword evidence="9" id="KW-1185">Reference proteome</keyword>
<comment type="caution">
    <text evidence="8">The sequence shown here is derived from an EMBL/GenBank/DDBJ whole genome shotgun (WGS) entry which is preliminary data.</text>
</comment>
<comment type="subcellular location">
    <subcellularLocation>
        <location evidence="1">Nucleus</location>
        <location evidence="1">Nucleolus</location>
    </subcellularLocation>
</comment>
<keyword evidence="4" id="KW-0677">Repeat</keyword>
<dbReference type="PANTHER" id="PTHR19924">
    <property type="entry name" value="UTP15 U3 SMALL NUCLEOLAR RNA-ASSOCIATED PROTEIN 15 FAMILY MEMBER"/>
    <property type="match status" value="1"/>
</dbReference>
<evidence type="ECO:0000256" key="1">
    <source>
        <dbReference type="ARBA" id="ARBA00004604"/>
    </source>
</evidence>
<keyword evidence="5" id="KW-0539">Nucleus</keyword>
<feature type="domain" description="U3 small nucleolar RNA-associated protein 15 C-terminal" evidence="7">
    <location>
        <begin position="343"/>
        <end position="493"/>
    </location>
</feature>
<dbReference type="InterPro" id="IPR015943">
    <property type="entry name" value="WD40/YVTN_repeat-like_dom_sf"/>
</dbReference>
<dbReference type="OrthoDB" id="431715at2759"/>
<dbReference type="KEGG" id="csl:COCSUDRAFT_66011"/>
<dbReference type="SMART" id="SM00320">
    <property type="entry name" value="WD40"/>
    <property type="match status" value="6"/>
</dbReference>
<dbReference type="Proteomes" id="UP000007264">
    <property type="component" value="Unassembled WGS sequence"/>
</dbReference>
<gene>
    <name evidence="8" type="ORF">COCSUDRAFT_66011</name>
</gene>
<evidence type="ECO:0000256" key="5">
    <source>
        <dbReference type="ARBA" id="ARBA00023242"/>
    </source>
</evidence>
<dbReference type="GO" id="GO:0045943">
    <property type="term" value="P:positive regulation of transcription by RNA polymerase I"/>
    <property type="evidence" value="ECO:0007669"/>
    <property type="project" value="TreeGrafter"/>
</dbReference>
<dbReference type="Pfam" id="PF00400">
    <property type="entry name" value="WD40"/>
    <property type="match status" value="1"/>
</dbReference>
<evidence type="ECO:0000256" key="6">
    <source>
        <dbReference type="PROSITE-ProRule" id="PRU00221"/>
    </source>
</evidence>
<dbReference type="GeneID" id="17041605"/>
<accession>I0YYZ4</accession>
<protein>
    <submittedName>
        <fullName evidence="8">WD40 repeat-like protein</fullName>
    </submittedName>
</protein>
<evidence type="ECO:0000256" key="4">
    <source>
        <dbReference type="ARBA" id="ARBA00022737"/>
    </source>
</evidence>
<organism evidence="8 9">
    <name type="scientific">Coccomyxa subellipsoidea (strain C-169)</name>
    <name type="common">Green microalga</name>
    <dbReference type="NCBI Taxonomy" id="574566"/>
    <lineage>
        <taxon>Eukaryota</taxon>
        <taxon>Viridiplantae</taxon>
        <taxon>Chlorophyta</taxon>
        <taxon>core chlorophytes</taxon>
        <taxon>Trebouxiophyceae</taxon>
        <taxon>Trebouxiophyceae incertae sedis</taxon>
        <taxon>Coccomyxaceae</taxon>
        <taxon>Coccomyxa</taxon>
        <taxon>Coccomyxa subellipsoidea</taxon>
    </lineage>
</organism>
<dbReference type="STRING" id="574566.I0YYZ4"/>
<sequence length="506" mass="54742">MYNLCTALVARHQRSQTRLPIMSGKRDGRFAASVGAVTCIDFSPVYPYNYAVTASTRVIIYDAHTRKPITTLSRFKDKAYSGTFRIDGKLLVAGGENGFVFDPKSQTLLRQLKGHERPVHTTRFSPSKMHVLSGSDDATVRWWDVTAGEQVFRLEGHTDYVRSSACSPSSPDTWATGDHPCTMTLDHGAPVEATVFLPGGSLLATAGGTEIRIWSMLAGGRLLARLANHQKTVTSLAVAQSAGPAAVSAPRLISGSLDAHVKVYELDAFKVTHVSKYPAPVMSVAISANAALLAVGMADGQLSVRKHSHNKGPAGGGPAKAKKVWKSTLTAASYRYFVRGTTEKPSKDDVRISQPGMRRLAPYDHMLRHFQRVPCPSVPYRAALDAALATEQVEVVANLLEELAARSGLFAALGGRDAQGLLPLLTHLVKHLSDPRHSDLFIGIANRLLDIYAPALGVSEEVDAKLRLLRERVTLEAKLQASLVQLQGTLDPILHAALNQQPLTEE</sequence>
<dbReference type="InterPro" id="IPR001680">
    <property type="entry name" value="WD40_rpt"/>
</dbReference>
<evidence type="ECO:0000256" key="3">
    <source>
        <dbReference type="ARBA" id="ARBA00022574"/>
    </source>
</evidence>
<dbReference type="GO" id="GO:0006364">
    <property type="term" value="P:rRNA processing"/>
    <property type="evidence" value="ECO:0007669"/>
    <property type="project" value="UniProtKB-KW"/>
</dbReference>
<proteinExistence type="predicted"/>
<feature type="repeat" description="WD" evidence="6">
    <location>
        <begin position="112"/>
        <end position="153"/>
    </location>
</feature>
<dbReference type="PROSITE" id="PS50082">
    <property type="entry name" value="WD_REPEATS_2"/>
    <property type="match status" value="1"/>
</dbReference>
<keyword evidence="3 6" id="KW-0853">WD repeat</keyword>
<dbReference type="SUPFAM" id="SSF50978">
    <property type="entry name" value="WD40 repeat-like"/>
    <property type="match status" value="1"/>
</dbReference>
<reference evidence="8 9" key="1">
    <citation type="journal article" date="2012" name="Genome Biol.">
        <title>The genome of the polar eukaryotic microalga coccomyxa subellipsoidea reveals traits of cold adaptation.</title>
        <authorList>
            <person name="Blanc G."/>
            <person name="Agarkova I."/>
            <person name="Grimwood J."/>
            <person name="Kuo A."/>
            <person name="Brueggeman A."/>
            <person name="Dunigan D."/>
            <person name="Gurnon J."/>
            <person name="Ladunga I."/>
            <person name="Lindquist E."/>
            <person name="Lucas S."/>
            <person name="Pangilinan J."/>
            <person name="Proschold T."/>
            <person name="Salamov A."/>
            <person name="Schmutz J."/>
            <person name="Weeks D."/>
            <person name="Yamada T."/>
            <person name="Claverie J.M."/>
            <person name="Grigoriev I."/>
            <person name="Van Etten J."/>
            <person name="Lomsadze A."/>
            <person name="Borodovsky M."/>
        </authorList>
    </citation>
    <scope>NUCLEOTIDE SEQUENCE [LARGE SCALE GENOMIC DNA]</scope>
    <source>
        <strain evidence="8 9">C-169</strain>
    </source>
</reference>
<evidence type="ECO:0000259" key="7">
    <source>
        <dbReference type="Pfam" id="PF09384"/>
    </source>
</evidence>
<evidence type="ECO:0000313" key="9">
    <source>
        <dbReference type="Proteomes" id="UP000007264"/>
    </source>
</evidence>
<dbReference type="CDD" id="cd00200">
    <property type="entry name" value="WD40"/>
    <property type="match status" value="1"/>
</dbReference>
<dbReference type="Pfam" id="PF09384">
    <property type="entry name" value="UTP15_C"/>
    <property type="match status" value="1"/>
</dbReference>
<dbReference type="PROSITE" id="PS50294">
    <property type="entry name" value="WD_REPEATS_REGION"/>
    <property type="match status" value="1"/>
</dbReference>
<evidence type="ECO:0000256" key="2">
    <source>
        <dbReference type="ARBA" id="ARBA00022552"/>
    </source>
</evidence>
<dbReference type="PANTHER" id="PTHR19924:SF26">
    <property type="entry name" value="U3 SMALL NUCLEOLAR RNA-ASSOCIATED PROTEIN 15 HOMOLOG"/>
    <property type="match status" value="1"/>
</dbReference>
<dbReference type="EMBL" id="AGSI01000007">
    <property type="protein sequence ID" value="EIE23613.1"/>
    <property type="molecule type" value="Genomic_DNA"/>
</dbReference>
<name>I0YYZ4_COCSC</name>